<evidence type="ECO:0000313" key="1">
    <source>
        <dbReference type="EMBL" id="GJN38941.1"/>
    </source>
</evidence>
<dbReference type="EMBL" id="BQKI01000097">
    <property type="protein sequence ID" value="GJN38941.1"/>
    <property type="molecule type" value="Genomic_DNA"/>
</dbReference>
<dbReference type="PANTHER" id="PTHR33915:SF12">
    <property type="entry name" value="OS06G0645500 PROTEIN"/>
    <property type="match status" value="1"/>
</dbReference>
<comment type="caution">
    <text evidence="1">The sequence shown here is derived from an EMBL/GenBank/DDBJ whole genome shotgun (WGS) entry which is preliminary data.</text>
</comment>
<accession>A0AAV5FXR0</accession>
<proteinExistence type="predicted"/>
<protein>
    <submittedName>
        <fullName evidence="1">Uncharacterized protein</fullName>
    </submittedName>
</protein>
<sequence>MYENGLLFGRNEVEPGDTAHLDHDLLKHCLEILKLAEKQQAGTGRRRMTTMHQRSRRAKRCLERCVRRLASDSGGETRPGASSVTIVPRICSGDDAVHVGAVQKRTAAKKINGAHDH</sequence>
<gene>
    <name evidence="1" type="primary">gb28023</name>
    <name evidence="1" type="ORF">PR202_gb28023</name>
</gene>
<reference evidence="1" key="1">
    <citation type="journal article" date="2018" name="DNA Res.">
        <title>Multiple hybrid de novo genome assembly of finger millet, an orphan allotetraploid crop.</title>
        <authorList>
            <person name="Hatakeyama M."/>
            <person name="Aluri S."/>
            <person name="Balachadran M.T."/>
            <person name="Sivarajan S.R."/>
            <person name="Patrignani A."/>
            <person name="Gruter S."/>
            <person name="Poveda L."/>
            <person name="Shimizu-Inatsugi R."/>
            <person name="Baeten J."/>
            <person name="Francoijs K.J."/>
            <person name="Nataraja K.N."/>
            <person name="Reddy Y.A.N."/>
            <person name="Phadnis S."/>
            <person name="Ravikumar R.L."/>
            <person name="Schlapbach R."/>
            <person name="Sreeman S.M."/>
            <person name="Shimizu K.K."/>
        </authorList>
    </citation>
    <scope>NUCLEOTIDE SEQUENCE</scope>
</reference>
<dbReference type="AlphaFoldDB" id="A0AAV5FXR0"/>
<dbReference type="PANTHER" id="PTHR33915">
    <property type="entry name" value="OSJNBA0033G05.11 PROTEIN"/>
    <property type="match status" value="1"/>
</dbReference>
<reference evidence="1" key="2">
    <citation type="submission" date="2021-12" db="EMBL/GenBank/DDBJ databases">
        <title>Resequencing data analysis of finger millet.</title>
        <authorList>
            <person name="Hatakeyama M."/>
            <person name="Aluri S."/>
            <person name="Balachadran M.T."/>
            <person name="Sivarajan S.R."/>
            <person name="Poveda L."/>
            <person name="Shimizu-Inatsugi R."/>
            <person name="Schlapbach R."/>
            <person name="Sreeman S.M."/>
            <person name="Shimizu K.K."/>
        </authorList>
    </citation>
    <scope>NUCLEOTIDE SEQUENCE</scope>
</reference>
<name>A0AAV5FXR0_ELECO</name>
<evidence type="ECO:0000313" key="2">
    <source>
        <dbReference type="Proteomes" id="UP001054889"/>
    </source>
</evidence>
<dbReference type="Proteomes" id="UP001054889">
    <property type="component" value="Unassembled WGS sequence"/>
</dbReference>
<organism evidence="1 2">
    <name type="scientific">Eleusine coracana subsp. coracana</name>
    <dbReference type="NCBI Taxonomy" id="191504"/>
    <lineage>
        <taxon>Eukaryota</taxon>
        <taxon>Viridiplantae</taxon>
        <taxon>Streptophyta</taxon>
        <taxon>Embryophyta</taxon>
        <taxon>Tracheophyta</taxon>
        <taxon>Spermatophyta</taxon>
        <taxon>Magnoliopsida</taxon>
        <taxon>Liliopsida</taxon>
        <taxon>Poales</taxon>
        <taxon>Poaceae</taxon>
        <taxon>PACMAD clade</taxon>
        <taxon>Chloridoideae</taxon>
        <taxon>Cynodonteae</taxon>
        <taxon>Eleusininae</taxon>
        <taxon>Eleusine</taxon>
    </lineage>
</organism>
<keyword evidence="2" id="KW-1185">Reference proteome</keyword>